<sequence length="354" mass="38054">MNNSTSRWNAFLVPVIAVVLGILFGAVLMLLMGYDPILGYNLIFQGIFGSEYFLGETLRAVTPLIFAGLAVAFAFRTGLFNIGVEGQFIIGQLAAAWVGMSWDLPPGLHALAAVMVAMISSGLYAGFAGWLKARLGVHEVITTIMLNYIALFSANYIIRNFLKGQGERTADILPSASLTSEFLRTMFDGARVNWGLIIALILALVVWFLLWKTTRGYELRAVGFNPHASEYAGMNVKQNIILSMVISGMLAGAGGAADTLGVYGYMNISAGFTGIGFDGIAVALIGTNHPFGVILGALLFGGLSFGADNMQRVEGIPTESIRIVISMIIYFVAASAIVQSVLGYLRRRREVQAK</sequence>
<evidence type="ECO:0000313" key="8">
    <source>
        <dbReference type="Proteomes" id="UP001208017"/>
    </source>
</evidence>
<dbReference type="InterPro" id="IPR001851">
    <property type="entry name" value="ABC_transp_permease"/>
</dbReference>
<accession>A0ABT3WV97</accession>
<dbReference type="RefSeq" id="WP_267149832.1">
    <property type="nucleotide sequence ID" value="NZ_JAPMLT010000001.1"/>
</dbReference>
<keyword evidence="4 6" id="KW-1133">Transmembrane helix</keyword>
<evidence type="ECO:0000256" key="5">
    <source>
        <dbReference type="ARBA" id="ARBA00023136"/>
    </source>
</evidence>
<proteinExistence type="predicted"/>
<dbReference type="PANTHER" id="PTHR47089">
    <property type="entry name" value="ABC TRANSPORTER, PERMEASE PROTEIN"/>
    <property type="match status" value="1"/>
</dbReference>
<dbReference type="EMBL" id="JAPMLT010000001">
    <property type="protein sequence ID" value="MCX7568590.1"/>
    <property type="molecule type" value="Genomic_DNA"/>
</dbReference>
<feature type="transmembrane region" description="Helical" evidence="6">
    <location>
        <begin position="52"/>
        <end position="75"/>
    </location>
</feature>
<feature type="transmembrane region" description="Helical" evidence="6">
    <location>
        <begin position="82"/>
        <end position="102"/>
    </location>
</feature>
<dbReference type="CDD" id="cd06580">
    <property type="entry name" value="TM_PBP1_transp_TpRbsC_like"/>
    <property type="match status" value="1"/>
</dbReference>
<keyword evidence="5 6" id="KW-0472">Membrane</keyword>
<protein>
    <submittedName>
        <fullName evidence="7">ABC transporter permease</fullName>
    </submittedName>
</protein>
<feature type="transmembrane region" description="Helical" evidence="6">
    <location>
        <begin position="140"/>
        <end position="158"/>
    </location>
</feature>
<evidence type="ECO:0000256" key="4">
    <source>
        <dbReference type="ARBA" id="ARBA00022989"/>
    </source>
</evidence>
<feature type="transmembrane region" description="Helical" evidence="6">
    <location>
        <begin position="240"/>
        <end position="257"/>
    </location>
</feature>
<keyword evidence="8" id="KW-1185">Reference proteome</keyword>
<comment type="caution">
    <text evidence="7">The sequence shown here is derived from an EMBL/GenBank/DDBJ whole genome shotgun (WGS) entry which is preliminary data.</text>
</comment>
<dbReference type="Pfam" id="PF02653">
    <property type="entry name" value="BPD_transp_2"/>
    <property type="match status" value="1"/>
</dbReference>
<feature type="transmembrane region" description="Helical" evidence="6">
    <location>
        <begin position="291"/>
        <end position="307"/>
    </location>
</feature>
<evidence type="ECO:0000256" key="2">
    <source>
        <dbReference type="ARBA" id="ARBA00022475"/>
    </source>
</evidence>
<feature type="transmembrane region" description="Helical" evidence="6">
    <location>
        <begin position="263"/>
        <end position="284"/>
    </location>
</feature>
<feature type="transmembrane region" description="Helical" evidence="6">
    <location>
        <begin position="192"/>
        <end position="211"/>
    </location>
</feature>
<dbReference type="PANTHER" id="PTHR47089:SF1">
    <property type="entry name" value="GUANOSINE ABC TRANSPORTER PERMEASE PROTEIN NUPP"/>
    <property type="match status" value="1"/>
</dbReference>
<evidence type="ECO:0000256" key="3">
    <source>
        <dbReference type="ARBA" id="ARBA00022692"/>
    </source>
</evidence>
<keyword evidence="2" id="KW-1003">Cell membrane</keyword>
<reference evidence="7 8" key="1">
    <citation type="submission" date="2022-11" db="EMBL/GenBank/DDBJ databases">
        <title>Study of microbial diversity in lake waters.</title>
        <authorList>
            <person name="Zhang J."/>
        </authorList>
    </citation>
    <scope>NUCLEOTIDE SEQUENCE [LARGE SCALE GENOMIC DNA]</scope>
    <source>
        <strain evidence="7 8">DT12</strain>
    </source>
</reference>
<gene>
    <name evidence="7" type="ORF">OS242_01230</name>
</gene>
<evidence type="ECO:0000256" key="1">
    <source>
        <dbReference type="ARBA" id="ARBA00004651"/>
    </source>
</evidence>
<evidence type="ECO:0000256" key="6">
    <source>
        <dbReference type="SAM" id="Phobius"/>
    </source>
</evidence>
<evidence type="ECO:0000313" key="7">
    <source>
        <dbReference type="EMBL" id="MCX7568590.1"/>
    </source>
</evidence>
<comment type="subcellular location">
    <subcellularLocation>
        <location evidence="1">Cell membrane</location>
        <topology evidence="1">Multi-pass membrane protein</topology>
    </subcellularLocation>
</comment>
<feature type="transmembrane region" description="Helical" evidence="6">
    <location>
        <begin position="327"/>
        <end position="345"/>
    </location>
</feature>
<keyword evidence="3 6" id="KW-0812">Transmembrane</keyword>
<dbReference type="Proteomes" id="UP001208017">
    <property type="component" value="Unassembled WGS sequence"/>
</dbReference>
<organism evidence="7 8">
    <name type="scientific">Tumebacillus lacus</name>
    <dbReference type="NCBI Taxonomy" id="2995335"/>
    <lineage>
        <taxon>Bacteria</taxon>
        <taxon>Bacillati</taxon>
        <taxon>Bacillota</taxon>
        <taxon>Bacilli</taxon>
        <taxon>Bacillales</taxon>
        <taxon>Alicyclobacillaceae</taxon>
        <taxon>Tumebacillus</taxon>
    </lineage>
</organism>
<feature type="transmembrane region" description="Helical" evidence="6">
    <location>
        <begin position="12"/>
        <end position="32"/>
    </location>
</feature>
<name>A0ABT3WV97_9BACL</name>
<feature type="transmembrane region" description="Helical" evidence="6">
    <location>
        <begin position="108"/>
        <end position="128"/>
    </location>
</feature>